<dbReference type="Proteomes" id="UP001221142">
    <property type="component" value="Unassembled WGS sequence"/>
</dbReference>
<sequence length="172" mass="19271">MHHKEKVTTLYLPCINICAFATLSPDPGKTVWTFLESPTRLPLNPLIFQLNTSLLPWSIQGYWSQNPGPSSGKSLREVADLGWSTPQLLSAISSLIGHSCRILSERMFGKRKRRGGSLGRNSRQIWTGFSGYCWATADLEEVCKFMRPSTQVSLHCHLDCFTINQSFAQSHG</sequence>
<accession>A0AAD7FWL1</accession>
<comment type="caution">
    <text evidence="1">The sequence shown here is derived from an EMBL/GenBank/DDBJ whole genome shotgun (WGS) entry which is preliminary data.</text>
</comment>
<name>A0AAD7FWL1_9AGAR</name>
<organism evidence="1 2">
    <name type="scientific">Roridomyces roridus</name>
    <dbReference type="NCBI Taxonomy" id="1738132"/>
    <lineage>
        <taxon>Eukaryota</taxon>
        <taxon>Fungi</taxon>
        <taxon>Dikarya</taxon>
        <taxon>Basidiomycota</taxon>
        <taxon>Agaricomycotina</taxon>
        <taxon>Agaricomycetes</taxon>
        <taxon>Agaricomycetidae</taxon>
        <taxon>Agaricales</taxon>
        <taxon>Marasmiineae</taxon>
        <taxon>Mycenaceae</taxon>
        <taxon>Roridomyces</taxon>
    </lineage>
</organism>
<keyword evidence="2" id="KW-1185">Reference proteome</keyword>
<dbReference type="AlphaFoldDB" id="A0AAD7FWL1"/>
<evidence type="ECO:0000313" key="1">
    <source>
        <dbReference type="EMBL" id="KAJ7647074.1"/>
    </source>
</evidence>
<evidence type="ECO:0000313" key="2">
    <source>
        <dbReference type="Proteomes" id="UP001221142"/>
    </source>
</evidence>
<protein>
    <submittedName>
        <fullName evidence="1">Uncharacterized protein</fullName>
    </submittedName>
</protein>
<reference evidence="1" key="1">
    <citation type="submission" date="2023-03" db="EMBL/GenBank/DDBJ databases">
        <title>Massive genome expansion in bonnet fungi (Mycena s.s.) driven by repeated elements and novel gene families across ecological guilds.</title>
        <authorList>
            <consortium name="Lawrence Berkeley National Laboratory"/>
            <person name="Harder C.B."/>
            <person name="Miyauchi S."/>
            <person name="Viragh M."/>
            <person name="Kuo A."/>
            <person name="Thoen E."/>
            <person name="Andreopoulos B."/>
            <person name="Lu D."/>
            <person name="Skrede I."/>
            <person name="Drula E."/>
            <person name="Henrissat B."/>
            <person name="Morin E."/>
            <person name="Kohler A."/>
            <person name="Barry K."/>
            <person name="LaButti K."/>
            <person name="Morin E."/>
            <person name="Salamov A."/>
            <person name="Lipzen A."/>
            <person name="Mereny Z."/>
            <person name="Hegedus B."/>
            <person name="Baldrian P."/>
            <person name="Stursova M."/>
            <person name="Weitz H."/>
            <person name="Taylor A."/>
            <person name="Grigoriev I.V."/>
            <person name="Nagy L.G."/>
            <person name="Martin F."/>
            <person name="Kauserud H."/>
        </authorList>
    </citation>
    <scope>NUCLEOTIDE SEQUENCE</scope>
    <source>
        <strain evidence="1">9284</strain>
    </source>
</reference>
<dbReference type="EMBL" id="JARKIF010000002">
    <property type="protein sequence ID" value="KAJ7647074.1"/>
    <property type="molecule type" value="Genomic_DNA"/>
</dbReference>
<proteinExistence type="predicted"/>
<gene>
    <name evidence="1" type="ORF">FB45DRAFT_188004</name>
</gene>